<dbReference type="InterPro" id="IPR018913">
    <property type="entry name" value="BppU_N"/>
</dbReference>
<feature type="domain" description="BppU N-terminal" evidence="1">
    <location>
        <begin position="6"/>
        <end position="142"/>
    </location>
</feature>
<name>A0ABQ0XIW6_9STAP</name>
<reference evidence="2 3" key="1">
    <citation type="submission" date="2019-07" db="EMBL/GenBank/DDBJ databases">
        <title>Whole genome shotgun sequence of Staphylococcus kloosii NBRC 109624.</title>
        <authorList>
            <person name="Hosoyama A."/>
            <person name="Uohara A."/>
            <person name="Ohji S."/>
            <person name="Ichikawa N."/>
        </authorList>
    </citation>
    <scope>NUCLEOTIDE SEQUENCE [LARGE SCALE GENOMIC DNA]</scope>
    <source>
        <strain evidence="2 3">NBRC 109624</strain>
    </source>
</reference>
<gene>
    <name evidence="2" type="ORF">SKL01_05750</name>
</gene>
<evidence type="ECO:0000313" key="2">
    <source>
        <dbReference type="EMBL" id="GEP81397.1"/>
    </source>
</evidence>
<dbReference type="Proteomes" id="UP000321040">
    <property type="component" value="Unassembled WGS sequence"/>
</dbReference>
<comment type="caution">
    <text evidence="2">The sequence shown here is derived from an EMBL/GenBank/DDBJ whole genome shotgun (WGS) entry which is preliminary data.</text>
</comment>
<evidence type="ECO:0000313" key="3">
    <source>
        <dbReference type="Proteomes" id="UP000321040"/>
    </source>
</evidence>
<sequence length="494" mass="55122">MSMDKIANLQLETTAQYQSLSKLNVQFWNQDQSTAILQFQITRNNYPLALSEENVKVFIALESGDSFLVDDNFNYLDQLNGVISYEIPNDFMKLARDVIGQIYITTLDDEEVVVQRQFSFTVANDLIIDLPSEDKIREIKLFSDMRAEVAEMMTKLNSDFENMNDYVKQVQDTTQQGITALTKLIDDKEKAYNANHEAKMKELDDKGDAYSTKFDEDKQYMDEKFEAFKSSVNGSGLVTTGQSANWQKYKLTADDGTRQYLKKGTIKDITTLAPGSYETVSDDNAAAQGFPTGLNNTYVQIDISAANGDTTRKRIELTSSYNGELYYRIFHTSGTRDTGWKKVAFNDPSSPFETTSGSQAKATIAENNAKTYTDGKFSKRNNTLFEGNANGVGTPINLSETLDNFIVLYIVGDFPGGEFAALGNPLGTRNININKDNIVGLDATDAISYECTLKKVNRQKLEINSDNYVNILTGEGSGANANKFTIQKIIGVYK</sequence>
<keyword evidence="3" id="KW-1185">Reference proteome</keyword>
<organism evidence="2 3">
    <name type="scientific">Staphylococcus kloosii</name>
    <dbReference type="NCBI Taxonomy" id="29384"/>
    <lineage>
        <taxon>Bacteria</taxon>
        <taxon>Bacillati</taxon>
        <taxon>Bacillota</taxon>
        <taxon>Bacilli</taxon>
        <taxon>Bacillales</taxon>
        <taxon>Staphylococcaceae</taxon>
        <taxon>Staphylococcus</taxon>
    </lineage>
</organism>
<accession>A0ABQ0XIW6</accession>
<dbReference type="Gene3D" id="2.60.40.3350">
    <property type="match status" value="1"/>
</dbReference>
<dbReference type="GeneID" id="69905790"/>
<proteinExistence type="predicted"/>
<protein>
    <recommendedName>
        <fullName evidence="1">BppU N-terminal domain-containing protein</fullName>
    </recommendedName>
</protein>
<evidence type="ECO:0000259" key="1">
    <source>
        <dbReference type="Pfam" id="PF10651"/>
    </source>
</evidence>
<dbReference type="RefSeq" id="WP_103295247.1">
    <property type="nucleotide sequence ID" value="NZ_BKAQ01000004.1"/>
</dbReference>
<dbReference type="Pfam" id="PF10651">
    <property type="entry name" value="BppU_N"/>
    <property type="match status" value="1"/>
</dbReference>
<dbReference type="EMBL" id="BKAQ01000004">
    <property type="protein sequence ID" value="GEP81397.1"/>
    <property type="molecule type" value="Genomic_DNA"/>
</dbReference>